<dbReference type="SMART" id="SM00878">
    <property type="entry name" value="Biotin_carb_C"/>
    <property type="match status" value="1"/>
</dbReference>
<dbReference type="Gene3D" id="3.40.50.20">
    <property type="match status" value="1"/>
</dbReference>
<evidence type="ECO:0000256" key="3">
    <source>
        <dbReference type="ARBA" id="ARBA00022516"/>
    </source>
</evidence>
<comment type="pathway">
    <text evidence="15">Lipid metabolism; malonyl-CoA biosynthesis; malonyl-CoA from acetyl-CoA: step 1/1.</text>
</comment>
<keyword evidence="5" id="KW-0479">Metal-binding</keyword>
<dbReference type="InterPro" id="IPR004549">
    <property type="entry name" value="Acetyl_CoA_COase_biotin_COase"/>
</dbReference>
<dbReference type="PROSITE" id="PS50975">
    <property type="entry name" value="ATP_GRASP"/>
    <property type="match status" value="1"/>
</dbReference>
<evidence type="ECO:0000313" key="20">
    <source>
        <dbReference type="Proteomes" id="UP000530660"/>
    </source>
</evidence>
<keyword evidence="20" id="KW-1185">Reference proteome</keyword>
<accession>A0A7J7IKT4</accession>
<evidence type="ECO:0000256" key="7">
    <source>
        <dbReference type="ARBA" id="ARBA00022832"/>
    </source>
</evidence>
<dbReference type="InterPro" id="IPR013815">
    <property type="entry name" value="ATP_grasp_subdomain_1"/>
</dbReference>
<dbReference type="InterPro" id="IPR011761">
    <property type="entry name" value="ATP-grasp"/>
</dbReference>
<dbReference type="UniPathway" id="UPA00655">
    <property type="reaction ID" value="UER00711"/>
</dbReference>
<gene>
    <name evidence="19" type="ORF">F1559_002363</name>
</gene>
<dbReference type="PROSITE" id="PS00866">
    <property type="entry name" value="CPSASE_1"/>
    <property type="match status" value="1"/>
</dbReference>
<evidence type="ECO:0000256" key="10">
    <source>
        <dbReference type="ARBA" id="ARBA00023098"/>
    </source>
</evidence>
<dbReference type="FunFam" id="3.40.50.20:FF:000010">
    <property type="entry name" value="Propionyl-CoA carboxylase subunit alpha"/>
    <property type="match status" value="1"/>
</dbReference>
<evidence type="ECO:0000256" key="1">
    <source>
        <dbReference type="ARBA" id="ARBA00003761"/>
    </source>
</evidence>
<name>A0A7J7IKT4_9RHOD</name>
<evidence type="ECO:0000256" key="16">
    <source>
        <dbReference type="SAM" id="MobiDB-lite"/>
    </source>
</evidence>
<dbReference type="AlphaFoldDB" id="A0A7J7IKT4"/>
<feature type="domain" description="Biotin carboxylation" evidence="18">
    <location>
        <begin position="79"/>
        <end position="524"/>
    </location>
</feature>
<dbReference type="SUPFAM" id="SSF52440">
    <property type="entry name" value="PreATP-grasp domain"/>
    <property type="match status" value="1"/>
</dbReference>
<keyword evidence="6 14" id="KW-0547">Nucleotide-binding</keyword>
<dbReference type="Gene3D" id="3.30.470.20">
    <property type="entry name" value="ATP-grasp fold, B domain"/>
    <property type="match status" value="1"/>
</dbReference>
<dbReference type="InterPro" id="IPR005481">
    <property type="entry name" value="BC-like_N"/>
</dbReference>
<comment type="catalytic activity">
    <reaction evidence="13 15">
        <text>N(6)-biotinyl-L-lysyl-[protein] + hydrogencarbonate + ATP = N(6)-carboxybiotinyl-L-lysyl-[protein] + ADP + phosphate + H(+)</text>
        <dbReference type="Rhea" id="RHEA:13501"/>
        <dbReference type="Rhea" id="RHEA-COMP:10505"/>
        <dbReference type="Rhea" id="RHEA-COMP:10506"/>
        <dbReference type="ChEBI" id="CHEBI:15378"/>
        <dbReference type="ChEBI" id="CHEBI:17544"/>
        <dbReference type="ChEBI" id="CHEBI:30616"/>
        <dbReference type="ChEBI" id="CHEBI:43474"/>
        <dbReference type="ChEBI" id="CHEBI:83144"/>
        <dbReference type="ChEBI" id="CHEBI:83145"/>
        <dbReference type="ChEBI" id="CHEBI:456216"/>
        <dbReference type="EC" id="6.3.4.14"/>
    </reaction>
</comment>
<keyword evidence="4 15" id="KW-0436">Ligase</keyword>
<evidence type="ECO:0000256" key="8">
    <source>
        <dbReference type="ARBA" id="ARBA00022840"/>
    </source>
</evidence>
<dbReference type="PROSITE" id="PS00867">
    <property type="entry name" value="CPSASE_2"/>
    <property type="match status" value="1"/>
</dbReference>
<evidence type="ECO:0000256" key="13">
    <source>
        <dbReference type="ARBA" id="ARBA00048600"/>
    </source>
</evidence>
<comment type="subunit">
    <text evidence="15">Acetyl-CoA carboxylase is a heterohexamer of biotin carboxyl carrier protein, biotin carboxylase and the two subunits of carboxyl transferase in a 2:2 complex.</text>
</comment>
<keyword evidence="7 15" id="KW-0276">Fatty acid metabolism</keyword>
<dbReference type="GO" id="GO:2001295">
    <property type="term" value="P:malonyl-CoA biosynthetic process"/>
    <property type="evidence" value="ECO:0007669"/>
    <property type="project" value="UniProtKB-UniPathway"/>
</dbReference>
<dbReference type="Gene3D" id="3.30.1490.20">
    <property type="entry name" value="ATP-grasp fold, A domain"/>
    <property type="match status" value="1"/>
</dbReference>
<dbReference type="OrthoDB" id="196847at2759"/>
<dbReference type="InterPro" id="IPR016185">
    <property type="entry name" value="PreATP-grasp_dom_sf"/>
</dbReference>
<dbReference type="PANTHER" id="PTHR48095">
    <property type="entry name" value="PYRUVATE CARBOXYLASE SUBUNIT A"/>
    <property type="match status" value="1"/>
</dbReference>
<evidence type="ECO:0000256" key="4">
    <source>
        <dbReference type="ARBA" id="ARBA00022598"/>
    </source>
</evidence>
<evidence type="ECO:0000256" key="11">
    <source>
        <dbReference type="ARBA" id="ARBA00023160"/>
    </source>
</evidence>
<dbReference type="SUPFAM" id="SSF56059">
    <property type="entry name" value="Glutathione synthetase ATP-binding domain-like"/>
    <property type="match status" value="1"/>
</dbReference>
<feature type="region of interest" description="Disordered" evidence="16">
    <location>
        <begin position="533"/>
        <end position="553"/>
    </location>
</feature>
<dbReference type="EMBL" id="VWRR01000007">
    <property type="protein sequence ID" value="KAF6003264.1"/>
    <property type="molecule type" value="Genomic_DNA"/>
</dbReference>
<proteinExistence type="predicted"/>
<dbReference type="GO" id="GO:0006633">
    <property type="term" value="P:fatty acid biosynthetic process"/>
    <property type="evidence" value="ECO:0007669"/>
    <property type="project" value="UniProtKB-KW"/>
</dbReference>
<evidence type="ECO:0000256" key="12">
    <source>
        <dbReference type="ARBA" id="ARBA00023267"/>
    </source>
</evidence>
<evidence type="ECO:0000313" key="19">
    <source>
        <dbReference type="EMBL" id="KAF6003264.1"/>
    </source>
</evidence>
<keyword evidence="3 15" id="KW-0444">Lipid biosynthesis</keyword>
<dbReference type="GO" id="GO:0046872">
    <property type="term" value="F:metal ion binding"/>
    <property type="evidence" value="ECO:0007669"/>
    <property type="project" value="UniProtKB-KW"/>
</dbReference>
<dbReference type="NCBIfam" id="TIGR00514">
    <property type="entry name" value="accC"/>
    <property type="match status" value="1"/>
</dbReference>
<organism evidence="19 20">
    <name type="scientific">Cyanidiococcus yangmingshanensis</name>
    <dbReference type="NCBI Taxonomy" id="2690220"/>
    <lineage>
        <taxon>Eukaryota</taxon>
        <taxon>Rhodophyta</taxon>
        <taxon>Bangiophyceae</taxon>
        <taxon>Cyanidiales</taxon>
        <taxon>Cyanidiaceae</taxon>
        <taxon>Cyanidiococcus</taxon>
    </lineage>
</organism>
<dbReference type="InterPro" id="IPR011054">
    <property type="entry name" value="Rudment_hybrid_motif"/>
</dbReference>
<dbReference type="InterPro" id="IPR005479">
    <property type="entry name" value="CPAse_ATP-bd"/>
</dbReference>
<dbReference type="PANTHER" id="PTHR48095:SF2">
    <property type="entry name" value="BIOTIN CARBOXYLASE, CHLOROPLASTIC"/>
    <property type="match status" value="1"/>
</dbReference>
<dbReference type="FunFam" id="3.30.1490.20:FF:000018">
    <property type="entry name" value="Biotin carboxylase"/>
    <property type="match status" value="1"/>
</dbReference>
<evidence type="ECO:0000256" key="2">
    <source>
        <dbReference type="ARBA" id="ARBA00013263"/>
    </source>
</evidence>
<dbReference type="PROSITE" id="PS50979">
    <property type="entry name" value="BC"/>
    <property type="match status" value="1"/>
</dbReference>
<keyword evidence="12 15" id="KW-0092">Biotin</keyword>
<keyword evidence="10 15" id="KW-0443">Lipid metabolism</keyword>
<dbReference type="Proteomes" id="UP000530660">
    <property type="component" value="Unassembled WGS sequence"/>
</dbReference>
<evidence type="ECO:0000259" key="18">
    <source>
        <dbReference type="PROSITE" id="PS50979"/>
    </source>
</evidence>
<evidence type="ECO:0000256" key="9">
    <source>
        <dbReference type="ARBA" id="ARBA00022842"/>
    </source>
</evidence>
<reference evidence="19 20" key="1">
    <citation type="journal article" date="2020" name="J. Phycol.">
        <title>Comparative genome analysis reveals Cyanidiococcus gen. nov., a new extremophilic red algal genus sister to Cyanidioschyzon (Cyanidioschyzonaceae, Rhodophyta).</title>
        <authorList>
            <person name="Liu S.-L."/>
            <person name="Chiang Y.-R."/>
            <person name="Yoon H.S."/>
            <person name="Fu H.-Y."/>
        </authorList>
    </citation>
    <scope>NUCLEOTIDE SEQUENCE [LARGE SCALE GENOMIC DNA]</scope>
    <source>
        <strain evidence="19 20">THAL066</strain>
    </source>
</reference>
<protein>
    <recommendedName>
        <fullName evidence="2 15">Biotin carboxylase</fullName>
        <ecNumber evidence="2 15">6.3.4.14</ecNumber>
    </recommendedName>
    <alternativeName>
        <fullName evidence="15">Acetyl-coenzyme A carboxylase biotin carboxylase subunit A</fullName>
    </alternativeName>
</protein>
<evidence type="ECO:0000256" key="5">
    <source>
        <dbReference type="ARBA" id="ARBA00022723"/>
    </source>
</evidence>
<dbReference type="EC" id="6.3.4.14" evidence="2 15"/>
<evidence type="ECO:0000256" key="14">
    <source>
        <dbReference type="PROSITE-ProRule" id="PRU00409"/>
    </source>
</evidence>
<dbReference type="NCBIfam" id="NF006367">
    <property type="entry name" value="PRK08591.1"/>
    <property type="match status" value="1"/>
</dbReference>
<dbReference type="InterPro" id="IPR051602">
    <property type="entry name" value="ACC_Biotin_Carboxylase"/>
</dbReference>
<feature type="compositionally biased region" description="Basic and acidic residues" evidence="16">
    <location>
        <begin position="533"/>
        <end position="544"/>
    </location>
</feature>
<evidence type="ECO:0000259" key="17">
    <source>
        <dbReference type="PROSITE" id="PS50975"/>
    </source>
</evidence>
<dbReference type="InterPro" id="IPR011764">
    <property type="entry name" value="Biotin_carboxylation_dom"/>
</dbReference>
<evidence type="ECO:0000256" key="6">
    <source>
        <dbReference type="ARBA" id="ARBA00022741"/>
    </source>
</evidence>
<keyword evidence="9" id="KW-0460">Magnesium</keyword>
<keyword evidence="11 15" id="KW-0275">Fatty acid biosynthesis</keyword>
<comment type="function">
    <text evidence="1 15">This protein is a component of the acetyl coenzyme A carboxylase complex; first, biotin carboxylase catalyzes the carboxylation of the carrier protein and then the transcarboxylase transfers the carboxyl group to form malonyl-CoA.</text>
</comment>
<keyword evidence="8 14" id="KW-0067">ATP-binding</keyword>
<dbReference type="Pfam" id="PF02786">
    <property type="entry name" value="CPSase_L_D2"/>
    <property type="match status" value="1"/>
</dbReference>
<dbReference type="InterPro" id="IPR005482">
    <property type="entry name" value="Biotin_COase_C"/>
</dbReference>
<dbReference type="GO" id="GO:0004075">
    <property type="term" value="F:biotin carboxylase activity"/>
    <property type="evidence" value="ECO:0007669"/>
    <property type="project" value="UniProtKB-EC"/>
</dbReference>
<sequence>MTATARRAMFFVPSVHPVAPTGSFLSRCSGRETSTAKRTFVARRPVRSGTCALGNLRANSSVDTGANKGDATRERSADQPYKVLIANRGEIAVRAIRTCQELGIRTVQIYSTADADSLAVRLADERICIGPPLARESYLNIPTIISACEVTGADAVYPGFGFLSENARFADLLERHGITFIGPSARAISLMGDKSTAKTTMRRAGVPTVPGSEGLLRDLNDARQVAEQISYPVMLKATAGGGGRGIRLVRSVAELENAFITCQQEAKSAFGNDALYMEKFIESPRHVEIQIIGDSHGNVIYLGERDCSVQRRNQKLLEEAPSPAVTPETRKKMGEAACRAAQAIGYCGAGTVEYIMASNGDFYFMEMNTRIQVEHPVTEMITGLDIVALQIAVARGEPLPIHQEQVQLNGWAMEARINCEDVLQAFRPMPGLITNFLAPGGNGVRWDGCIYPGYNVPAFYDSMLGKLICWGPTRDAAIRKLRRALREMQIDGVPTTVPFHLALLEHPVFQEGKTIYTNFIERERIMEQLKERAKAANETTERPKAATLEKAAA</sequence>
<evidence type="ECO:0000256" key="15">
    <source>
        <dbReference type="RuleBase" id="RU365063"/>
    </source>
</evidence>
<dbReference type="Pfam" id="PF02785">
    <property type="entry name" value="Biotin_carb_C"/>
    <property type="match status" value="1"/>
</dbReference>
<comment type="caution">
    <text evidence="19">The sequence shown here is derived from an EMBL/GenBank/DDBJ whole genome shotgun (WGS) entry which is preliminary data.</text>
</comment>
<dbReference type="GO" id="GO:0005524">
    <property type="term" value="F:ATP binding"/>
    <property type="evidence" value="ECO:0007669"/>
    <property type="project" value="UniProtKB-UniRule"/>
</dbReference>
<dbReference type="SUPFAM" id="SSF51246">
    <property type="entry name" value="Rudiment single hybrid motif"/>
    <property type="match status" value="1"/>
</dbReference>
<dbReference type="Pfam" id="PF00289">
    <property type="entry name" value="Biotin_carb_N"/>
    <property type="match status" value="1"/>
</dbReference>
<feature type="domain" description="ATP-grasp" evidence="17">
    <location>
        <begin position="198"/>
        <end position="395"/>
    </location>
</feature>